<dbReference type="Proteomes" id="UP000278416">
    <property type="component" value="Segment"/>
</dbReference>
<proteinExistence type="predicted"/>
<evidence type="ECO:0000313" key="2">
    <source>
        <dbReference type="EMBL" id="AYD81497.1"/>
    </source>
</evidence>
<protein>
    <submittedName>
        <fullName evidence="2">Terminase</fullName>
    </submittedName>
</protein>
<dbReference type="KEGG" id="vg:55810949"/>
<dbReference type="InterPro" id="IPR027417">
    <property type="entry name" value="P-loop_NTPase"/>
</dbReference>
<name>A0A386K8Y2_9CAUD</name>
<evidence type="ECO:0000313" key="3">
    <source>
        <dbReference type="Proteomes" id="UP000278416"/>
    </source>
</evidence>
<dbReference type="EMBL" id="MH744419">
    <property type="protein sequence ID" value="AYD81497.1"/>
    <property type="molecule type" value="Genomic_DNA"/>
</dbReference>
<dbReference type="Gene3D" id="3.40.50.300">
    <property type="entry name" value="P-loop containing nucleotide triphosphate hydrolases"/>
    <property type="match status" value="1"/>
</dbReference>
<feature type="region of interest" description="Disordered" evidence="1">
    <location>
        <begin position="359"/>
        <end position="378"/>
    </location>
</feature>
<dbReference type="Pfam" id="PF03237">
    <property type="entry name" value="Terminase_6N"/>
    <property type="match status" value="1"/>
</dbReference>
<reference evidence="2 3" key="1">
    <citation type="submission" date="2018-08" db="EMBL/GenBank/DDBJ databases">
        <authorList>
            <person name="Edupali M."/>
            <person name="Eltaeb M."/>
            <person name="Griswold I."/>
            <person name="Han P."/>
            <person name="Iszauk E."/>
            <person name="Joshi S."/>
            <person name="Kim Y."/>
            <person name="Krakopolsky K."/>
            <person name="Kubyshko V."/>
            <person name="Lee J."/>
            <person name="Lee N.Y."/>
            <person name="Lumaj G."/>
            <person name="Muskovitz J."/>
            <person name="Ning J."/>
            <person name="Noll E."/>
            <person name="Persaud B."/>
            <person name="Shankar N."/>
            <person name="Shim K."/>
            <person name="Srinivasan C."/>
            <person name="Yoon I."/>
            <person name="Zhang S."/>
            <person name="Ziausyte U."/>
            <person name="Jarvik J.W."/>
            <person name="Mcguier N."/>
            <person name="Lopez A.J."/>
            <person name="Garlena R.A."/>
            <person name="Russell D.A."/>
            <person name="Pope W.H."/>
            <person name="Jacobs-Sera D."/>
            <person name="Hatfull G.F."/>
        </authorList>
    </citation>
    <scope>NUCLEOTIDE SEQUENCE [LARGE SCALE GENOMIC DNA]</scope>
</reference>
<evidence type="ECO:0000256" key="1">
    <source>
        <dbReference type="SAM" id="MobiDB-lite"/>
    </source>
</evidence>
<dbReference type="Gene3D" id="3.30.420.280">
    <property type="match status" value="1"/>
</dbReference>
<dbReference type="GeneID" id="55810949"/>
<organism evidence="2 3">
    <name type="scientific">Arthrobacter phage KBurrousTX</name>
    <dbReference type="NCBI Taxonomy" id="2315608"/>
    <lineage>
        <taxon>Viruses</taxon>
        <taxon>Duplodnaviria</taxon>
        <taxon>Heunggongvirae</taxon>
        <taxon>Uroviricota</taxon>
        <taxon>Caudoviricetes</taxon>
        <taxon>Klausavirus</taxon>
        <taxon>Klausavirus kburrousTX</taxon>
    </lineage>
</organism>
<sequence>MSRKTKGKAKARASRGRVVRYEYEPHEGPQSLAHQIKVDELMYGGAAGGGKSRFMRADFFQFCMMVPGARAIIFRRTFADLARSVIDPLLEETPNGLGRYNRSEHMWRFNNGSVLELGHLRNEADLLKYQGAEYQRIGFEELTHFTEKQYTYMLSRLRSAGEVKARMEELGIRTGVVSTANPGGPGHHFVKKRFVDPAPPTKVFKMAASLDDPNPGTRCYIPAKATDNPSIDSSYIDRLNALDPNLRKALRDGDWNVLEGVRFAQWRDSLHVVEPDISPMDLVTYPRVVAVDYGFGAPFAALWIAKLPNGVNLVYRELYAKNLTATQQAQMILASEMEGERGPTRPIATVMDPSMWRRNEGGGSATPLGDKDAPPVGSAAHDYQRVMKQRPIKAYNARVPGWSRIDELLRIQDDSGYPLLQVYDTCRDLIRTLPALPRDKKNPEDVDTTTEDHLPDALRYGAMFLNGRYYEAAKAKPQTSPLNTGVPVTAGLARQGF</sequence>
<dbReference type="RefSeq" id="YP_009881676.1">
    <property type="nucleotide sequence ID" value="NC_049442.1"/>
</dbReference>
<accession>A0A386K8Y2</accession>
<gene>
    <name evidence="2" type="primary">3</name>
    <name evidence="2" type="ORF">KBurrousTX_3</name>
</gene>
<keyword evidence="3" id="KW-1185">Reference proteome</keyword>